<accession>A0A2S7U4D3</accession>
<organism evidence="1 2">
    <name type="scientific">Rubritalea profundi</name>
    <dbReference type="NCBI Taxonomy" id="1658618"/>
    <lineage>
        <taxon>Bacteria</taxon>
        <taxon>Pseudomonadati</taxon>
        <taxon>Verrucomicrobiota</taxon>
        <taxon>Verrucomicrobiia</taxon>
        <taxon>Verrucomicrobiales</taxon>
        <taxon>Rubritaleaceae</taxon>
        <taxon>Rubritalea</taxon>
    </lineage>
</organism>
<dbReference type="InterPro" id="IPR029058">
    <property type="entry name" value="AB_hydrolase_fold"/>
</dbReference>
<dbReference type="SUPFAM" id="SSF53474">
    <property type="entry name" value="alpha/beta-Hydrolases"/>
    <property type="match status" value="1"/>
</dbReference>
<evidence type="ECO:0000313" key="2">
    <source>
        <dbReference type="Proteomes" id="UP000239907"/>
    </source>
</evidence>
<reference evidence="1 2" key="1">
    <citation type="submission" date="2016-12" db="EMBL/GenBank/DDBJ databases">
        <title>Study of bacterial adaptation to deep sea.</title>
        <authorList>
            <person name="Song J."/>
            <person name="Yoshizawa S."/>
            <person name="Kogure K."/>
        </authorList>
    </citation>
    <scope>NUCLEOTIDE SEQUENCE [LARGE SCALE GENOMIC DNA]</scope>
    <source>
        <strain evidence="1 2">SAORIC-165</strain>
    </source>
</reference>
<gene>
    <name evidence="1" type="ORF">BSZ32_12230</name>
</gene>
<dbReference type="Proteomes" id="UP000239907">
    <property type="component" value="Unassembled WGS sequence"/>
</dbReference>
<evidence type="ECO:0000313" key="1">
    <source>
        <dbReference type="EMBL" id="PQJ29182.1"/>
    </source>
</evidence>
<comment type="caution">
    <text evidence="1">The sequence shown here is derived from an EMBL/GenBank/DDBJ whole genome shotgun (WGS) entry which is preliminary data.</text>
</comment>
<protein>
    <recommendedName>
        <fullName evidence="3">Serine aminopeptidase S33 domain-containing protein</fullName>
    </recommendedName>
</protein>
<evidence type="ECO:0008006" key="3">
    <source>
        <dbReference type="Google" id="ProtNLM"/>
    </source>
</evidence>
<proteinExistence type="predicted"/>
<dbReference type="EMBL" id="MQWA01000001">
    <property type="protein sequence ID" value="PQJ29182.1"/>
    <property type="molecule type" value="Genomic_DNA"/>
</dbReference>
<name>A0A2S7U4D3_9BACT</name>
<dbReference type="AlphaFoldDB" id="A0A2S7U4D3"/>
<keyword evidence="2" id="KW-1185">Reference proteome</keyword>
<dbReference type="Gene3D" id="3.40.50.1820">
    <property type="entry name" value="alpha/beta hydrolase"/>
    <property type="match status" value="1"/>
</dbReference>
<sequence length="148" mass="15703">MIGHSLGGAAVLATAHLLPSVKTIATVGAPADPTHVQHLFSQHLDEIKTKGSAEISLAGRPFKIGKRFLDDVENHCQPCHIGNLKRDLLILHSPTDDIVGIDNAAAIYSAAKHPKSFVSLTNTDHLLLKPGAAEQAADLIAAWAKRSI</sequence>